<dbReference type="PANTHER" id="PTHR22754">
    <property type="entry name" value="DISCO-INTERACTING PROTEIN 2 DIP2 -RELATED"/>
    <property type="match status" value="1"/>
</dbReference>
<dbReference type="KEGG" id="cnan:A2G96_29510"/>
<organism evidence="6 7">
    <name type="scientific">Cupriavidus nantongensis</name>
    <dbReference type="NCBI Taxonomy" id="1796606"/>
    <lineage>
        <taxon>Bacteria</taxon>
        <taxon>Pseudomonadati</taxon>
        <taxon>Pseudomonadota</taxon>
        <taxon>Betaproteobacteria</taxon>
        <taxon>Burkholderiales</taxon>
        <taxon>Burkholderiaceae</taxon>
        <taxon>Cupriavidus</taxon>
    </lineage>
</organism>
<dbReference type="OrthoDB" id="6297021at2"/>
<dbReference type="GO" id="GO:0016874">
    <property type="term" value="F:ligase activity"/>
    <property type="evidence" value="ECO:0007669"/>
    <property type="project" value="UniProtKB-KW"/>
</dbReference>
<dbReference type="GO" id="GO:0016746">
    <property type="term" value="F:acyltransferase activity"/>
    <property type="evidence" value="ECO:0007669"/>
    <property type="project" value="UniProtKB-KW"/>
</dbReference>
<keyword evidence="6" id="KW-0808">Transferase</keyword>
<dbReference type="Pfam" id="PF01553">
    <property type="entry name" value="Acyltransferase"/>
    <property type="match status" value="1"/>
</dbReference>
<keyword evidence="4" id="KW-1133">Transmembrane helix</keyword>
<dbReference type="CDD" id="cd05931">
    <property type="entry name" value="FAAL"/>
    <property type="match status" value="1"/>
</dbReference>
<dbReference type="SUPFAM" id="SSF47336">
    <property type="entry name" value="ACP-like"/>
    <property type="match status" value="1"/>
</dbReference>
<dbReference type="Proteomes" id="UP000075238">
    <property type="component" value="Chromosome 2"/>
</dbReference>
<feature type="transmembrane region" description="Helical" evidence="4">
    <location>
        <begin position="715"/>
        <end position="737"/>
    </location>
</feature>
<dbReference type="SUPFAM" id="SSF56801">
    <property type="entry name" value="Acetyl-CoA synthetase-like"/>
    <property type="match status" value="1"/>
</dbReference>
<evidence type="ECO:0000256" key="4">
    <source>
        <dbReference type="SAM" id="Phobius"/>
    </source>
</evidence>
<dbReference type="InterPro" id="IPR002123">
    <property type="entry name" value="Plipid/glycerol_acylTrfase"/>
</dbReference>
<feature type="region of interest" description="Disordered" evidence="3">
    <location>
        <begin position="953"/>
        <end position="973"/>
    </location>
</feature>
<dbReference type="Pfam" id="PF00501">
    <property type="entry name" value="AMP-binding"/>
    <property type="match status" value="1"/>
</dbReference>
<accession>A0A142JUX0</accession>
<dbReference type="GO" id="GO:0006633">
    <property type="term" value="P:fatty acid biosynthetic process"/>
    <property type="evidence" value="ECO:0007669"/>
    <property type="project" value="TreeGrafter"/>
</dbReference>
<keyword evidence="2" id="KW-0436">Ligase</keyword>
<dbReference type="FunFam" id="3.40.50.12780:FF:000013">
    <property type="entry name" value="Long-chain-fatty-acid--AMP ligase FadD32"/>
    <property type="match status" value="1"/>
</dbReference>
<dbReference type="GO" id="GO:0005886">
    <property type="term" value="C:plasma membrane"/>
    <property type="evidence" value="ECO:0007669"/>
    <property type="project" value="TreeGrafter"/>
</dbReference>
<dbReference type="SUPFAM" id="SSF69593">
    <property type="entry name" value="Glycerol-3-phosphate (1)-acyltransferase"/>
    <property type="match status" value="1"/>
</dbReference>
<dbReference type="CDD" id="cd07989">
    <property type="entry name" value="LPLAT_AGPAT-like"/>
    <property type="match status" value="1"/>
</dbReference>
<reference evidence="6 7" key="1">
    <citation type="submission" date="2016-03" db="EMBL/GenBank/DDBJ databases">
        <title>Complete genome sequence of a novel chlorpyrifos degrading bacterium, Cupriavidus nantongensis sp. X1.</title>
        <authorList>
            <person name="Fang L."/>
        </authorList>
    </citation>
    <scope>NUCLEOTIDE SEQUENCE [LARGE SCALE GENOMIC DNA]</scope>
    <source>
        <strain evidence="6 7">X1</strain>
    </source>
</reference>
<comment type="similarity">
    <text evidence="1">Belongs to the ATP-dependent AMP-binding enzyme family.</text>
</comment>
<evidence type="ECO:0000256" key="3">
    <source>
        <dbReference type="SAM" id="MobiDB-lite"/>
    </source>
</evidence>
<dbReference type="InterPro" id="IPR042099">
    <property type="entry name" value="ANL_N_sf"/>
</dbReference>
<dbReference type="STRING" id="1796606.A2G96_29510"/>
<dbReference type="Pfam" id="PF00550">
    <property type="entry name" value="PP-binding"/>
    <property type="match status" value="1"/>
</dbReference>
<dbReference type="AlphaFoldDB" id="A0A142JUX0"/>
<gene>
    <name evidence="6" type="ORF">A2G96_29510</name>
</gene>
<dbReference type="Gene3D" id="1.10.1200.10">
    <property type="entry name" value="ACP-like"/>
    <property type="match status" value="1"/>
</dbReference>
<evidence type="ECO:0000259" key="5">
    <source>
        <dbReference type="PROSITE" id="PS50075"/>
    </source>
</evidence>
<dbReference type="InterPro" id="IPR000873">
    <property type="entry name" value="AMP-dep_synth/lig_dom"/>
</dbReference>
<dbReference type="SMART" id="SM00563">
    <property type="entry name" value="PlsC"/>
    <property type="match status" value="1"/>
</dbReference>
<sequence>MNEDSPPRQNYEDALLGIVGEMSTAMRPQSEAGAAAAPSMDSALEAELGFDSLTRAELLTRIEQRFGVSLPEQVLAQADTPRALLRAVLAARDLPPGAEASPARRASAAPADAAAQAPDGAATLTEVLRWHLHRHPDRTHIVLHSGDGEDVPITFAQLHRRAGAVAAGLAARGVRAGTTVALMLPTCAEYFYCFAGILMAGGIPVPLYPPARLAQIGDHLQRHAGILANAQAPILITVAEARPLAALLKAGTGTLQSVLTPAEVEDAAAAPVHAMLRAHDIALLQYTSGSTGSPKGVVLTHANLLANLRAMGTALSVDSRDVFVSWLPLYHDMGLIGAWLGSLYYAFPLVAMSPLTFLARPERWLWAIHQYRGTLSGGPNFAYELCLHKLAHADLSGLDLSSWRFAFNGAEPVSLQTMRRFTARFARHGLRAQAAAPVYGLAEASVGLTFPPPGRELAADRIDRAAFARTARAVPAATEGSAVADERDVMEIPSCGRPLPGHDLRIIDASGRELPERQEGLLQFRGPSATGGYFRNPEQTRQLFDRGWLNTGDYAYLAGGELFITGRAKETIVRGGRNLYPYEVEQAIGAIPGIRKGCVAVFGCPDPDSGTEHIVVMAETAATDEPARRALQRQVLKTALDVLGLPPDHVVLVPPHTILKTSSGKIRRAACRERFQHGGSGLAQAAPWLQLAHFGWQALLPQLRRGRHAAAGLSYALYAWLLFAAMAPVTCLASVAMHRPAMGWSLSHHAARLLLRLAAVPWRVQGLECLPRQRACVLVSNHASYLDGLMLVAALPMPVCVVAKQELQAQRIPGAYLSSIGADFVDRFDHVRESEAIERLVAALRDGRSALLFPEGTFGREPGLQRFRSGAFVAAARAGAPVVPVALRGTRSVLRDGQWLPRRGPVSVVIGRPLAPEGQDWRAAMRLRNAARAEILHYCGESDALRDALRDAPRDAPRVKAQPARPGLARRLP</sequence>
<keyword evidence="7" id="KW-1185">Reference proteome</keyword>
<dbReference type="PROSITE" id="PS00455">
    <property type="entry name" value="AMP_BINDING"/>
    <property type="match status" value="1"/>
</dbReference>
<name>A0A142JUX0_9BURK</name>
<dbReference type="InterPro" id="IPR020845">
    <property type="entry name" value="AMP-binding_CS"/>
</dbReference>
<proteinExistence type="inferred from homology"/>
<evidence type="ECO:0000313" key="6">
    <source>
        <dbReference type="EMBL" id="AMR81882.1"/>
    </source>
</evidence>
<evidence type="ECO:0000256" key="1">
    <source>
        <dbReference type="ARBA" id="ARBA00006432"/>
    </source>
</evidence>
<feature type="region of interest" description="Disordered" evidence="3">
    <location>
        <begin position="96"/>
        <end position="116"/>
    </location>
</feature>
<protein>
    <submittedName>
        <fullName evidence="6">Acyl-phosphate glycerol 3-phosphate acyltransferase</fullName>
    </submittedName>
</protein>
<dbReference type="InterPro" id="IPR009081">
    <property type="entry name" value="PP-bd_ACP"/>
</dbReference>
<dbReference type="GO" id="GO:0071766">
    <property type="term" value="P:Actinobacterium-type cell wall biogenesis"/>
    <property type="evidence" value="ECO:0007669"/>
    <property type="project" value="UniProtKB-ARBA"/>
</dbReference>
<dbReference type="Gene3D" id="3.40.50.12780">
    <property type="entry name" value="N-terminal domain of ligase-like"/>
    <property type="match status" value="1"/>
</dbReference>
<dbReference type="InterPro" id="IPR045851">
    <property type="entry name" value="AMP-bd_C_sf"/>
</dbReference>
<dbReference type="EMBL" id="CP014845">
    <property type="protein sequence ID" value="AMR81882.1"/>
    <property type="molecule type" value="Genomic_DNA"/>
</dbReference>
<feature type="domain" description="Carrier" evidence="5">
    <location>
        <begin position="16"/>
        <end position="92"/>
    </location>
</feature>
<dbReference type="GO" id="GO:0070566">
    <property type="term" value="F:adenylyltransferase activity"/>
    <property type="evidence" value="ECO:0007669"/>
    <property type="project" value="TreeGrafter"/>
</dbReference>
<dbReference type="Gene3D" id="3.30.300.30">
    <property type="match status" value="1"/>
</dbReference>
<evidence type="ECO:0000313" key="7">
    <source>
        <dbReference type="Proteomes" id="UP000075238"/>
    </source>
</evidence>
<dbReference type="PROSITE" id="PS50075">
    <property type="entry name" value="CARRIER"/>
    <property type="match status" value="1"/>
</dbReference>
<keyword evidence="4" id="KW-0472">Membrane</keyword>
<dbReference type="InterPro" id="IPR040097">
    <property type="entry name" value="FAAL/FAAC"/>
</dbReference>
<dbReference type="RefSeq" id="WP_062803671.1">
    <property type="nucleotide sequence ID" value="NZ_CP014845.1"/>
</dbReference>
<keyword evidence="6" id="KW-0012">Acyltransferase</keyword>
<keyword evidence="4" id="KW-0812">Transmembrane</keyword>
<dbReference type="PANTHER" id="PTHR22754:SF32">
    <property type="entry name" value="DISCO-INTERACTING PROTEIN 2"/>
    <property type="match status" value="1"/>
</dbReference>
<dbReference type="InterPro" id="IPR036736">
    <property type="entry name" value="ACP-like_sf"/>
</dbReference>
<evidence type="ECO:0000256" key="2">
    <source>
        <dbReference type="ARBA" id="ARBA00022598"/>
    </source>
</evidence>